<dbReference type="SUPFAM" id="SSF160059">
    <property type="entry name" value="PriA/YqbF domain"/>
    <property type="match status" value="1"/>
</dbReference>
<name>A0A3T0N1J3_9RHOB</name>
<dbReference type="OrthoDB" id="7869609at2"/>
<reference evidence="1 2" key="1">
    <citation type="submission" date="2018-10" db="EMBL/GenBank/DDBJ databases">
        <title>Parasedimentitalea marina sp. nov., a psychrophilic bacterium isolated from deep seawater of the New Britain Trench.</title>
        <authorList>
            <person name="Cao J."/>
        </authorList>
    </citation>
    <scope>NUCLEOTIDE SEQUENCE [LARGE SCALE GENOMIC DNA]</scope>
    <source>
        <strain evidence="1 2">W43</strain>
    </source>
</reference>
<evidence type="ECO:0000313" key="1">
    <source>
        <dbReference type="EMBL" id="AZV77893.1"/>
    </source>
</evidence>
<proteinExistence type="predicted"/>
<gene>
    <name evidence="1" type="ORF">EBB79_08280</name>
</gene>
<dbReference type="RefSeq" id="WP_127748454.1">
    <property type="nucleotide sequence ID" value="NZ_CP033219.1"/>
</dbReference>
<sequence>MGKVAMIKIAAVPAAGFHRCGKFFPKSGVIVDPKSFSEEQLERLKDEPMLRVTPASDDDESRAEARAEQIAEGIRSLAAADYQKDGKPKVDALNDLLGDDLGKITASERNGIWDHMLAEDFKAPEPDA</sequence>
<dbReference type="EMBL" id="CP033219">
    <property type="protein sequence ID" value="AZV77893.1"/>
    <property type="molecule type" value="Genomic_DNA"/>
</dbReference>
<evidence type="ECO:0000313" key="2">
    <source>
        <dbReference type="Proteomes" id="UP000283063"/>
    </source>
</evidence>
<organism evidence="1 2">
    <name type="scientific">Parasedimentitalea marina</name>
    <dbReference type="NCBI Taxonomy" id="2483033"/>
    <lineage>
        <taxon>Bacteria</taxon>
        <taxon>Pseudomonadati</taxon>
        <taxon>Pseudomonadota</taxon>
        <taxon>Alphaproteobacteria</taxon>
        <taxon>Rhodobacterales</taxon>
        <taxon>Paracoccaceae</taxon>
        <taxon>Parasedimentitalea</taxon>
    </lineage>
</organism>
<protein>
    <submittedName>
        <fullName evidence="1">Uncharacterized protein</fullName>
    </submittedName>
</protein>
<keyword evidence="2" id="KW-1185">Reference proteome</keyword>
<dbReference type="AlphaFoldDB" id="A0A3T0N1J3"/>
<dbReference type="Proteomes" id="UP000283063">
    <property type="component" value="Chromosome"/>
</dbReference>
<accession>A0A3T0N1J3</accession>
<dbReference type="KEGG" id="sedi:EBB79_08280"/>